<dbReference type="SMART" id="SM00052">
    <property type="entry name" value="EAL"/>
    <property type="match status" value="1"/>
</dbReference>
<dbReference type="PANTHER" id="PTHR33121:SF70">
    <property type="entry name" value="SIGNALING PROTEIN YKOW"/>
    <property type="match status" value="1"/>
</dbReference>
<keyword evidence="3" id="KW-1185">Reference proteome</keyword>
<dbReference type="InterPro" id="IPR050706">
    <property type="entry name" value="Cyclic-di-GMP_PDE-like"/>
</dbReference>
<organism evidence="2 3">
    <name type="scientific">Lapidilactobacillus achengensis</name>
    <dbReference type="NCBI Taxonomy" id="2486000"/>
    <lineage>
        <taxon>Bacteria</taxon>
        <taxon>Bacillati</taxon>
        <taxon>Bacillota</taxon>
        <taxon>Bacilli</taxon>
        <taxon>Lactobacillales</taxon>
        <taxon>Lactobacillaceae</taxon>
        <taxon>Lapidilactobacillus</taxon>
    </lineage>
</organism>
<dbReference type="Proteomes" id="UP001596310">
    <property type="component" value="Unassembled WGS sequence"/>
</dbReference>
<accession>A0ABW1US94</accession>
<feature type="domain" description="EAL" evidence="1">
    <location>
        <begin position="1"/>
        <end position="215"/>
    </location>
</feature>
<dbReference type="InterPro" id="IPR001633">
    <property type="entry name" value="EAL_dom"/>
</dbReference>
<proteinExistence type="predicted"/>
<reference evidence="3" key="1">
    <citation type="journal article" date="2019" name="Int. J. Syst. Evol. Microbiol.">
        <title>The Global Catalogue of Microorganisms (GCM) 10K type strain sequencing project: providing services to taxonomists for standard genome sequencing and annotation.</title>
        <authorList>
            <consortium name="The Broad Institute Genomics Platform"/>
            <consortium name="The Broad Institute Genome Sequencing Center for Infectious Disease"/>
            <person name="Wu L."/>
            <person name="Ma J."/>
        </authorList>
    </citation>
    <scope>NUCLEOTIDE SEQUENCE [LARGE SCALE GENOMIC DNA]</scope>
    <source>
        <strain evidence="3">CCM 8897</strain>
    </source>
</reference>
<dbReference type="Pfam" id="PF00563">
    <property type="entry name" value="EAL"/>
    <property type="match status" value="1"/>
</dbReference>
<protein>
    <submittedName>
        <fullName evidence="2">EAL domain-containing protein</fullName>
    </submittedName>
</protein>
<sequence>MYRFFAQPQINARDNSVYGYEVLLRQKDCNIWHLPKDFNDVSIQEQTRMLETTVNQLKTAVNHRVLAFNINLDQVNNPLTLGSLIALKKRIDPAALMIELTEAPTLQQVKELSLTLHQYGIGLVLDDVGTGSNTYENIKHFLPYVDQIKLAMQNLRESGDGERIPEYLKFWSKQAYEYRLDVVIEGVEDERDQMLAHEFGINIHQGYLYGRPSLV</sequence>
<evidence type="ECO:0000259" key="1">
    <source>
        <dbReference type="PROSITE" id="PS50883"/>
    </source>
</evidence>
<comment type="caution">
    <text evidence="2">The sequence shown here is derived from an EMBL/GenBank/DDBJ whole genome shotgun (WGS) entry which is preliminary data.</text>
</comment>
<dbReference type="RefSeq" id="WP_125599842.1">
    <property type="nucleotide sequence ID" value="NZ_JBHSSM010000022.1"/>
</dbReference>
<dbReference type="SUPFAM" id="SSF141868">
    <property type="entry name" value="EAL domain-like"/>
    <property type="match status" value="1"/>
</dbReference>
<dbReference type="CDD" id="cd01948">
    <property type="entry name" value="EAL"/>
    <property type="match status" value="1"/>
</dbReference>
<gene>
    <name evidence="2" type="ORF">ACFQHW_09890</name>
</gene>
<dbReference type="EMBL" id="JBHSSM010000022">
    <property type="protein sequence ID" value="MFC6315871.1"/>
    <property type="molecule type" value="Genomic_DNA"/>
</dbReference>
<dbReference type="PROSITE" id="PS50883">
    <property type="entry name" value="EAL"/>
    <property type="match status" value="1"/>
</dbReference>
<evidence type="ECO:0000313" key="3">
    <source>
        <dbReference type="Proteomes" id="UP001596310"/>
    </source>
</evidence>
<dbReference type="PANTHER" id="PTHR33121">
    <property type="entry name" value="CYCLIC DI-GMP PHOSPHODIESTERASE PDEF"/>
    <property type="match status" value="1"/>
</dbReference>
<dbReference type="Gene3D" id="3.20.20.450">
    <property type="entry name" value="EAL domain"/>
    <property type="match status" value="1"/>
</dbReference>
<dbReference type="InterPro" id="IPR035919">
    <property type="entry name" value="EAL_sf"/>
</dbReference>
<name>A0ABW1US94_9LACO</name>
<evidence type="ECO:0000313" key="2">
    <source>
        <dbReference type="EMBL" id="MFC6315871.1"/>
    </source>
</evidence>